<dbReference type="HOGENOM" id="CLU_1769922_0_0_1"/>
<dbReference type="EMBL" id="GL732678">
    <property type="protein sequence ID" value="EFX67448.1"/>
    <property type="molecule type" value="Genomic_DNA"/>
</dbReference>
<name>E9HLD2_DAPPU</name>
<protein>
    <submittedName>
        <fullName evidence="2">Uncharacterized protein</fullName>
    </submittedName>
</protein>
<keyword evidence="3" id="KW-1185">Reference proteome</keyword>
<dbReference type="InParanoid" id="E9HLD2"/>
<proteinExistence type="predicted"/>
<dbReference type="Proteomes" id="UP000000305">
    <property type="component" value="Unassembled WGS sequence"/>
</dbReference>
<dbReference type="PhylomeDB" id="E9HLD2"/>
<accession>E9HLD2</accession>
<dbReference type="OrthoDB" id="10414605at2759"/>
<evidence type="ECO:0000256" key="1">
    <source>
        <dbReference type="SAM" id="Coils"/>
    </source>
</evidence>
<evidence type="ECO:0000313" key="2">
    <source>
        <dbReference type="EMBL" id="EFX67448.1"/>
    </source>
</evidence>
<evidence type="ECO:0000313" key="3">
    <source>
        <dbReference type="Proteomes" id="UP000000305"/>
    </source>
</evidence>
<gene>
    <name evidence="2" type="ORF">DAPPUDRAFT_331056</name>
</gene>
<sequence>MDRFIEGLQPDLQARLKHKDFPSLKKLIDKAELIALAIEEAQTRNRIHAVYAARETTANSELARVVEALDRLNEKVEKKAATHQEEVERNLELMRKQLAQKQVQFYIPNQSFVTQPGAFKRATVFCDFHNTWGTHTEANCWVKQQMP</sequence>
<dbReference type="AlphaFoldDB" id="E9HLD2"/>
<reference evidence="2 3" key="1">
    <citation type="journal article" date="2011" name="Science">
        <title>The ecoresponsive genome of Daphnia pulex.</title>
        <authorList>
            <person name="Colbourne J.K."/>
            <person name="Pfrender M.E."/>
            <person name="Gilbert D."/>
            <person name="Thomas W.K."/>
            <person name="Tucker A."/>
            <person name="Oakley T.H."/>
            <person name="Tokishita S."/>
            <person name="Aerts A."/>
            <person name="Arnold G.J."/>
            <person name="Basu M.K."/>
            <person name="Bauer D.J."/>
            <person name="Caceres C.E."/>
            <person name="Carmel L."/>
            <person name="Casola C."/>
            <person name="Choi J.H."/>
            <person name="Detter J.C."/>
            <person name="Dong Q."/>
            <person name="Dusheyko S."/>
            <person name="Eads B.D."/>
            <person name="Frohlich T."/>
            <person name="Geiler-Samerotte K.A."/>
            <person name="Gerlach D."/>
            <person name="Hatcher P."/>
            <person name="Jogdeo S."/>
            <person name="Krijgsveld J."/>
            <person name="Kriventseva E.V."/>
            <person name="Kultz D."/>
            <person name="Laforsch C."/>
            <person name="Lindquist E."/>
            <person name="Lopez J."/>
            <person name="Manak J.R."/>
            <person name="Muller J."/>
            <person name="Pangilinan J."/>
            <person name="Patwardhan R.P."/>
            <person name="Pitluck S."/>
            <person name="Pritham E.J."/>
            <person name="Rechtsteiner A."/>
            <person name="Rho M."/>
            <person name="Rogozin I.B."/>
            <person name="Sakarya O."/>
            <person name="Salamov A."/>
            <person name="Schaack S."/>
            <person name="Shapiro H."/>
            <person name="Shiga Y."/>
            <person name="Skalitzky C."/>
            <person name="Smith Z."/>
            <person name="Souvorov A."/>
            <person name="Sung W."/>
            <person name="Tang Z."/>
            <person name="Tsuchiya D."/>
            <person name="Tu H."/>
            <person name="Vos H."/>
            <person name="Wang M."/>
            <person name="Wolf Y.I."/>
            <person name="Yamagata H."/>
            <person name="Yamada T."/>
            <person name="Ye Y."/>
            <person name="Shaw J.R."/>
            <person name="Andrews J."/>
            <person name="Crease T.J."/>
            <person name="Tang H."/>
            <person name="Lucas S.M."/>
            <person name="Robertson H.M."/>
            <person name="Bork P."/>
            <person name="Koonin E.V."/>
            <person name="Zdobnov E.M."/>
            <person name="Grigoriev I.V."/>
            <person name="Lynch M."/>
            <person name="Boore J.L."/>
        </authorList>
    </citation>
    <scope>NUCLEOTIDE SEQUENCE [LARGE SCALE GENOMIC DNA]</scope>
</reference>
<feature type="coiled-coil region" evidence="1">
    <location>
        <begin position="24"/>
        <end position="104"/>
    </location>
</feature>
<dbReference type="KEGG" id="dpx:DAPPUDRAFT_331056"/>
<organism evidence="2 3">
    <name type="scientific">Daphnia pulex</name>
    <name type="common">Water flea</name>
    <dbReference type="NCBI Taxonomy" id="6669"/>
    <lineage>
        <taxon>Eukaryota</taxon>
        <taxon>Metazoa</taxon>
        <taxon>Ecdysozoa</taxon>
        <taxon>Arthropoda</taxon>
        <taxon>Crustacea</taxon>
        <taxon>Branchiopoda</taxon>
        <taxon>Diplostraca</taxon>
        <taxon>Cladocera</taxon>
        <taxon>Anomopoda</taxon>
        <taxon>Daphniidae</taxon>
        <taxon>Daphnia</taxon>
    </lineage>
</organism>
<keyword evidence="1" id="KW-0175">Coiled coil</keyword>